<feature type="domain" description="PAS" evidence="8">
    <location>
        <begin position="217"/>
        <end position="260"/>
    </location>
</feature>
<dbReference type="NCBIfam" id="TIGR00229">
    <property type="entry name" value="sensory_box"/>
    <property type="match status" value="1"/>
</dbReference>
<dbReference type="EC" id="2.7.13.3" evidence="2"/>
<keyword evidence="5" id="KW-0472">Membrane</keyword>
<dbReference type="InterPro" id="IPR000014">
    <property type="entry name" value="PAS"/>
</dbReference>
<dbReference type="InterPro" id="IPR000700">
    <property type="entry name" value="PAS-assoc_C"/>
</dbReference>
<dbReference type="Gene3D" id="3.40.50.2300">
    <property type="match status" value="1"/>
</dbReference>
<dbReference type="GO" id="GO:0000155">
    <property type="term" value="F:phosphorelay sensor kinase activity"/>
    <property type="evidence" value="ECO:0007669"/>
    <property type="project" value="InterPro"/>
</dbReference>
<reference evidence="11" key="1">
    <citation type="submission" date="2017-08" db="EMBL/GenBank/DDBJ databases">
        <title>A dynamic microbial community with high functional redundancy inhabits the cold, oxic subseafloor aquifer.</title>
        <authorList>
            <person name="Tully B.J."/>
            <person name="Wheat C.G."/>
            <person name="Glazer B.T."/>
            <person name="Huber J.A."/>
        </authorList>
    </citation>
    <scope>NUCLEOTIDE SEQUENCE [LARGE SCALE GENOMIC DNA]</scope>
</reference>
<dbReference type="Gene3D" id="3.30.565.10">
    <property type="entry name" value="Histidine kinase-like ATPase, C-terminal domain"/>
    <property type="match status" value="1"/>
</dbReference>
<keyword evidence="3 4" id="KW-0597">Phosphoprotein</keyword>
<dbReference type="PRINTS" id="PR00344">
    <property type="entry name" value="BCTRLSENSOR"/>
</dbReference>
<dbReference type="EMBL" id="NVUL01000004">
    <property type="protein sequence ID" value="PCI81662.1"/>
    <property type="molecule type" value="Genomic_DNA"/>
</dbReference>
<dbReference type="Pfam" id="PF13426">
    <property type="entry name" value="PAS_9"/>
    <property type="match status" value="2"/>
</dbReference>
<evidence type="ECO:0000256" key="2">
    <source>
        <dbReference type="ARBA" id="ARBA00012438"/>
    </source>
</evidence>
<feature type="modified residue" description="4-aspartylphosphate" evidence="4">
    <location>
        <position position="655"/>
    </location>
</feature>
<dbReference type="Pfam" id="PF02518">
    <property type="entry name" value="HATPase_c"/>
    <property type="match status" value="1"/>
</dbReference>
<dbReference type="Gene3D" id="1.10.287.130">
    <property type="match status" value="1"/>
</dbReference>
<evidence type="ECO:0000256" key="5">
    <source>
        <dbReference type="SAM" id="Phobius"/>
    </source>
</evidence>
<dbReference type="Pfam" id="PF00072">
    <property type="entry name" value="Response_reg"/>
    <property type="match status" value="1"/>
</dbReference>
<dbReference type="AlphaFoldDB" id="A0A2A4XG70"/>
<dbReference type="SUPFAM" id="SSF55785">
    <property type="entry name" value="PYP-like sensor domain (PAS domain)"/>
    <property type="match status" value="2"/>
</dbReference>
<evidence type="ECO:0000313" key="11">
    <source>
        <dbReference type="Proteomes" id="UP000218767"/>
    </source>
</evidence>
<sequence>MLQNDRTRSAFRKGEFIPLLVLCLVTTTLSVAGFLSLLNIFSTYAETATDSGVFWILGSVLFLLASVAMMAIWKYLHLAASLNDKERGLRRNIQLLEGFFDTNPSIMWVKNMEGGYNLVNQGFREFTGSKDIPVERIDFSKIFMHSNATLMADQEKQVVKFRSPMEFEAVLKAADGPKHYSILRFPLLNEDGEVFAIGGIANDRTDQVNARRALRESEKQFRSLVESAADAILIASDQGDILLANKQAERIFLLSRSQLMKSNLQNLLPQLDIEGIPKPSSKMLPLSNDRANEQNLISMLALDSEGNSIPVEAAISAIETESGLTNTCIVRDVSDRVKLEAQLRESQKMDAIGRLTGGMAHDFNNLLGVIMGNIDLALRKLEQDSPILKRLETAKKAGARGAELTKRMLAVARRQPLMPKPNSIKAIVEELSDMLPRTLGPDIEMSYDIKSSVPNVLVDRSGLESVILNLAINSAHAMPDGGKFSIRSKVLHLTQGNPIVEHETMNPGMYVQISITDTGTGMTQETLSRAFEPFFSTKERDKGTGLGLAMVYGFAKQSGGSVQISSEVDNGTTIDIFLPAAKELQEETQQRARPSIGLHKEASGKVLIVDDECDLLEVTSSYVKDLGFDVISATDGNLALSLLEQNPDIEFLLTDIVMPGGINGVSLAKQVRKRLPNIKILYMSGFPSGVIADKSGIELDAPLITKPFSFNELVAAIDELICEVAA</sequence>
<dbReference type="PROSITE" id="PS50109">
    <property type="entry name" value="HIS_KIN"/>
    <property type="match status" value="1"/>
</dbReference>
<evidence type="ECO:0000313" key="10">
    <source>
        <dbReference type="EMBL" id="PCI81662.1"/>
    </source>
</evidence>
<proteinExistence type="predicted"/>
<dbReference type="SMART" id="SM00388">
    <property type="entry name" value="HisKA"/>
    <property type="match status" value="1"/>
</dbReference>
<dbReference type="SMART" id="SM00448">
    <property type="entry name" value="REC"/>
    <property type="match status" value="1"/>
</dbReference>
<comment type="catalytic activity">
    <reaction evidence="1">
        <text>ATP + protein L-histidine = ADP + protein N-phospho-L-histidine.</text>
        <dbReference type="EC" id="2.7.13.3"/>
    </reaction>
</comment>
<dbReference type="PROSITE" id="PS50110">
    <property type="entry name" value="RESPONSE_REGULATORY"/>
    <property type="match status" value="1"/>
</dbReference>
<dbReference type="InterPro" id="IPR011006">
    <property type="entry name" value="CheY-like_superfamily"/>
</dbReference>
<dbReference type="InterPro" id="IPR004358">
    <property type="entry name" value="Sig_transdc_His_kin-like_C"/>
</dbReference>
<evidence type="ECO:0000259" key="6">
    <source>
        <dbReference type="PROSITE" id="PS50109"/>
    </source>
</evidence>
<evidence type="ECO:0000259" key="7">
    <source>
        <dbReference type="PROSITE" id="PS50110"/>
    </source>
</evidence>
<dbReference type="PROSITE" id="PS50113">
    <property type="entry name" value="PAC"/>
    <property type="match status" value="1"/>
</dbReference>
<comment type="caution">
    <text evidence="10">The sequence shown here is derived from an EMBL/GenBank/DDBJ whole genome shotgun (WGS) entry which is preliminary data.</text>
</comment>
<evidence type="ECO:0000256" key="1">
    <source>
        <dbReference type="ARBA" id="ARBA00000085"/>
    </source>
</evidence>
<feature type="domain" description="PAC" evidence="9">
    <location>
        <begin position="165"/>
        <end position="216"/>
    </location>
</feature>
<feature type="transmembrane region" description="Helical" evidence="5">
    <location>
        <begin position="53"/>
        <end position="76"/>
    </location>
</feature>
<evidence type="ECO:0000259" key="8">
    <source>
        <dbReference type="PROSITE" id="PS50112"/>
    </source>
</evidence>
<protein>
    <recommendedName>
        <fullName evidence="2">histidine kinase</fullName>
        <ecNumber evidence="2">2.7.13.3</ecNumber>
    </recommendedName>
</protein>
<dbReference type="SUPFAM" id="SSF55874">
    <property type="entry name" value="ATPase domain of HSP90 chaperone/DNA topoisomerase II/histidine kinase"/>
    <property type="match status" value="1"/>
</dbReference>
<evidence type="ECO:0000256" key="4">
    <source>
        <dbReference type="PROSITE-ProRule" id="PRU00169"/>
    </source>
</evidence>
<dbReference type="InterPro" id="IPR005467">
    <property type="entry name" value="His_kinase_dom"/>
</dbReference>
<name>A0A2A4XG70_9GAMM</name>
<dbReference type="SMART" id="SM00091">
    <property type="entry name" value="PAS"/>
    <property type="match status" value="2"/>
</dbReference>
<dbReference type="Gene3D" id="3.30.450.20">
    <property type="entry name" value="PAS domain"/>
    <property type="match status" value="2"/>
</dbReference>
<organism evidence="10 11">
    <name type="scientific">SAR86 cluster bacterium</name>
    <dbReference type="NCBI Taxonomy" id="2030880"/>
    <lineage>
        <taxon>Bacteria</taxon>
        <taxon>Pseudomonadati</taxon>
        <taxon>Pseudomonadota</taxon>
        <taxon>Gammaproteobacteria</taxon>
        <taxon>SAR86 cluster</taxon>
    </lineage>
</organism>
<dbReference type="PANTHER" id="PTHR43065">
    <property type="entry name" value="SENSOR HISTIDINE KINASE"/>
    <property type="match status" value="1"/>
</dbReference>
<dbReference type="SUPFAM" id="SSF47384">
    <property type="entry name" value="Homodimeric domain of signal transducing histidine kinase"/>
    <property type="match status" value="1"/>
</dbReference>
<dbReference type="CDD" id="cd00082">
    <property type="entry name" value="HisKA"/>
    <property type="match status" value="1"/>
</dbReference>
<accession>A0A2A4XG70</accession>
<gene>
    <name evidence="10" type="ORF">COB20_01545</name>
</gene>
<feature type="domain" description="Histidine kinase" evidence="6">
    <location>
        <begin position="358"/>
        <end position="582"/>
    </location>
</feature>
<dbReference type="InterPro" id="IPR035965">
    <property type="entry name" value="PAS-like_dom_sf"/>
</dbReference>
<dbReference type="PANTHER" id="PTHR43065:SF49">
    <property type="entry name" value="HISTIDINE KINASE"/>
    <property type="match status" value="1"/>
</dbReference>
<evidence type="ECO:0000259" key="9">
    <source>
        <dbReference type="PROSITE" id="PS50113"/>
    </source>
</evidence>
<dbReference type="PROSITE" id="PS50112">
    <property type="entry name" value="PAS"/>
    <property type="match status" value="1"/>
</dbReference>
<dbReference type="CDD" id="cd00130">
    <property type="entry name" value="PAS"/>
    <property type="match status" value="1"/>
</dbReference>
<dbReference type="SMART" id="SM00387">
    <property type="entry name" value="HATPase_c"/>
    <property type="match status" value="1"/>
</dbReference>
<feature type="transmembrane region" description="Helical" evidence="5">
    <location>
        <begin position="16"/>
        <end position="41"/>
    </location>
</feature>
<dbReference type="InterPro" id="IPR036890">
    <property type="entry name" value="HATPase_C_sf"/>
</dbReference>
<feature type="domain" description="Response regulatory" evidence="7">
    <location>
        <begin position="605"/>
        <end position="721"/>
    </location>
</feature>
<keyword evidence="5" id="KW-1133">Transmembrane helix</keyword>
<evidence type="ECO:0000256" key="3">
    <source>
        <dbReference type="ARBA" id="ARBA00022553"/>
    </source>
</evidence>
<dbReference type="InterPro" id="IPR036097">
    <property type="entry name" value="HisK_dim/P_sf"/>
</dbReference>
<dbReference type="InterPro" id="IPR003661">
    <property type="entry name" value="HisK_dim/P_dom"/>
</dbReference>
<dbReference type="SUPFAM" id="SSF52172">
    <property type="entry name" value="CheY-like"/>
    <property type="match status" value="1"/>
</dbReference>
<dbReference type="InterPro" id="IPR003594">
    <property type="entry name" value="HATPase_dom"/>
</dbReference>
<dbReference type="InterPro" id="IPR001789">
    <property type="entry name" value="Sig_transdc_resp-reg_receiver"/>
</dbReference>
<keyword evidence="5" id="KW-0812">Transmembrane</keyword>
<dbReference type="Proteomes" id="UP000218767">
    <property type="component" value="Unassembled WGS sequence"/>
</dbReference>